<dbReference type="AlphaFoldDB" id="A0A433DHF3"/>
<dbReference type="EMBL" id="RBNI01001579">
    <property type="protein sequence ID" value="RUP50274.1"/>
    <property type="molecule type" value="Genomic_DNA"/>
</dbReference>
<organism evidence="1 2">
    <name type="scientific">Jimgerdemannia flammicorona</name>
    <dbReference type="NCBI Taxonomy" id="994334"/>
    <lineage>
        <taxon>Eukaryota</taxon>
        <taxon>Fungi</taxon>
        <taxon>Fungi incertae sedis</taxon>
        <taxon>Mucoromycota</taxon>
        <taxon>Mucoromycotina</taxon>
        <taxon>Endogonomycetes</taxon>
        <taxon>Endogonales</taxon>
        <taxon>Endogonaceae</taxon>
        <taxon>Jimgerdemannia</taxon>
    </lineage>
</organism>
<evidence type="ECO:0000313" key="2">
    <source>
        <dbReference type="Proteomes" id="UP000268093"/>
    </source>
</evidence>
<accession>A0A433DHF3</accession>
<comment type="caution">
    <text evidence="1">The sequence shown here is derived from an EMBL/GenBank/DDBJ whole genome shotgun (WGS) entry which is preliminary data.</text>
</comment>
<reference evidence="1 2" key="1">
    <citation type="journal article" date="2018" name="New Phytol.">
        <title>Phylogenomics of Endogonaceae and evolution of mycorrhizas within Mucoromycota.</title>
        <authorList>
            <person name="Chang Y."/>
            <person name="Desiro A."/>
            <person name="Na H."/>
            <person name="Sandor L."/>
            <person name="Lipzen A."/>
            <person name="Clum A."/>
            <person name="Barry K."/>
            <person name="Grigoriev I.V."/>
            <person name="Martin F.M."/>
            <person name="Stajich J.E."/>
            <person name="Smith M.E."/>
            <person name="Bonito G."/>
            <person name="Spatafora J.W."/>
        </authorList>
    </citation>
    <scope>NUCLEOTIDE SEQUENCE [LARGE SCALE GENOMIC DNA]</scope>
    <source>
        <strain evidence="1 2">GMNB39</strain>
    </source>
</reference>
<gene>
    <name evidence="1" type="ORF">BC936DRAFT_139777</name>
</gene>
<protein>
    <submittedName>
        <fullName evidence="1">Uncharacterized protein</fullName>
    </submittedName>
</protein>
<sequence>MAQGISAILRLSMVSVGRVCRYDRFCRIAFERFFEKFGSTRKLWPSSFLGKHPLYPGLYAVTENTSWDGARATTIPLHAMYRA</sequence>
<proteinExistence type="predicted"/>
<keyword evidence="2" id="KW-1185">Reference proteome</keyword>
<name>A0A433DHF3_9FUNG</name>
<evidence type="ECO:0000313" key="1">
    <source>
        <dbReference type="EMBL" id="RUP50274.1"/>
    </source>
</evidence>
<dbReference type="Proteomes" id="UP000268093">
    <property type="component" value="Unassembled WGS sequence"/>
</dbReference>